<dbReference type="EMBL" id="JANDBD010000005">
    <property type="protein sequence ID" value="MCP9273344.1"/>
    <property type="molecule type" value="Genomic_DNA"/>
</dbReference>
<evidence type="ECO:0000259" key="1">
    <source>
        <dbReference type="Pfam" id="PF13577"/>
    </source>
</evidence>
<dbReference type="Pfam" id="PF13577">
    <property type="entry name" value="SnoaL_4"/>
    <property type="match status" value="1"/>
</dbReference>
<keyword evidence="3" id="KW-1185">Reference proteome</keyword>
<protein>
    <submittedName>
        <fullName evidence="2">Nuclear transport factor 2 family protein</fullName>
    </submittedName>
</protein>
<proteinExistence type="predicted"/>
<name>A0ABT1M534_9MYCO</name>
<reference evidence="2 3" key="1">
    <citation type="submission" date="2022-06" db="EMBL/GenBank/DDBJ databases">
        <title>Mycolicibacterium sp. CAU 1645 isolated from seawater.</title>
        <authorList>
            <person name="Kim W."/>
        </authorList>
    </citation>
    <scope>NUCLEOTIDE SEQUENCE [LARGE SCALE GENOMIC DNA]</scope>
    <source>
        <strain evidence="2 3">CAU 1645</strain>
    </source>
</reference>
<accession>A0ABT1M534</accession>
<dbReference type="SUPFAM" id="SSF54427">
    <property type="entry name" value="NTF2-like"/>
    <property type="match status" value="1"/>
</dbReference>
<evidence type="ECO:0000313" key="3">
    <source>
        <dbReference type="Proteomes" id="UP001651690"/>
    </source>
</evidence>
<dbReference type="Gene3D" id="3.10.450.50">
    <property type="match status" value="1"/>
</dbReference>
<feature type="domain" description="SnoaL-like" evidence="1">
    <location>
        <begin position="4"/>
        <end position="124"/>
    </location>
</feature>
<dbReference type="InterPro" id="IPR032710">
    <property type="entry name" value="NTF2-like_dom_sf"/>
</dbReference>
<dbReference type="InterPro" id="IPR037401">
    <property type="entry name" value="SnoaL-like"/>
</dbReference>
<dbReference type="RefSeq" id="WP_255060633.1">
    <property type="nucleotide sequence ID" value="NZ_JANDBD010000005.1"/>
</dbReference>
<gene>
    <name evidence="2" type="ORF">NM203_14220</name>
</gene>
<comment type="caution">
    <text evidence="2">The sequence shown here is derived from an EMBL/GenBank/DDBJ whole genome shotgun (WGS) entry which is preliminary data.</text>
</comment>
<dbReference type="Proteomes" id="UP001651690">
    <property type="component" value="Unassembled WGS sequence"/>
</dbReference>
<organism evidence="2 3">
    <name type="scientific">Mycolicibacterium arenosum</name>
    <dbReference type="NCBI Taxonomy" id="2952157"/>
    <lineage>
        <taxon>Bacteria</taxon>
        <taxon>Bacillati</taxon>
        <taxon>Actinomycetota</taxon>
        <taxon>Actinomycetes</taxon>
        <taxon>Mycobacteriales</taxon>
        <taxon>Mycobacteriaceae</taxon>
        <taxon>Mycolicibacterium</taxon>
    </lineage>
</organism>
<evidence type="ECO:0000313" key="2">
    <source>
        <dbReference type="EMBL" id="MCP9273344.1"/>
    </source>
</evidence>
<sequence>MHPDEAEIIKVLTRYATGIDFCDWPLFRSCWTDEVDLDYGDVGHFTDPDAFTQLFSQLHDPMGPTYHRLSNFVVEVGGDTATARTYVRAVLMMTDDPNAQWVEAVGHYDDVLARTADGWRIRKRVTRTPRITTGGGA</sequence>